<reference evidence="2 3" key="1">
    <citation type="submission" date="2021-04" db="EMBL/GenBank/DDBJ databases">
        <authorList>
            <person name="Pira H."/>
            <person name="Risdian C."/>
            <person name="Wink J."/>
        </authorList>
    </citation>
    <scope>NUCLEOTIDE SEQUENCE [LARGE SCALE GENOMIC DNA]</scope>
    <source>
        <strain evidence="2 3">WH53</strain>
    </source>
</reference>
<evidence type="ECO:0000313" key="3">
    <source>
        <dbReference type="Proteomes" id="UP000690515"/>
    </source>
</evidence>
<dbReference type="RefSeq" id="WP_215821710.1">
    <property type="nucleotide sequence ID" value="NZ_JAGSOY010000078.1"/>
</dbReference>
<dbReference type="PANTHER" id="PTHR40032:SF1">
    <property type="entry name" value="EXPORTED PROTEIN"/>
    <property type="match status" value="1"/>
</dbReference>
<evidence type="ECO:0000313" key="2">
    <source>
        <dbReference type="EMBL" id="MBU2713424.1"/>
    </source>
</evidence>
<gene>
    <name evidence="2" type="ORF">KCG35_20405</name>
</gene>
<dbReference type="PANTHER" id="PTHR40032">
    <property type="entry name" value="EXPORTED PROTEIN-RELATED"/>
    <property type="match status" value="1"/>
</dbReference>
<proteinExistence type="predicted"/>
<dbReference type="EMBL" id="JAGSOY010000078">
    <property type="protein sequence ID" value="MBU2713424.1"/>
    <property type="molecule type" value="Genomic_DNA"/>
</dbReference>
<keyword evidence="3" id="KW-1185">Reference proteome</keyword>
<comment type="caution">
    <text evidence="2">The sequence shown here is derived from an EMBL/GenBank/DDBJ whole genome shotgun (WGS) entry which is preliminary data.</text>
</comment>
<feature type="domain" description="Putative amidase" evidence="1">
    <location>
        <begin position="153"/>
        <end position="328"/>
    </location>
</feature>
<evidence type="ECO:0000259" key="1">
    <source>
        <dbReference type="Pfam" id="PF12671"/>
    </source>
</evidence>
<dbReference type="InterPro" id="IPR024301">
    <property type="entry name" value="Amidase_6"/>
</dbReference>
<sequence length="333" mass="38525">MPLGYSQSLHIIKRIFQYIFWKMRIVLAYVMIFVSLLANADSSQRVDHNLVGRDIVETFMLSKGISLDEQIDNKRYVTFMRGILLGEYPELTGPHSVYVKSQAELNAVIKYASEALNPVYQHYPINNSIPEVQPDQSRLNLDSINQSNTTLVNYDRNAAIDYAYAWWDKRNPNYPDFGDNDCTNFISQAMIAGGFSQVGSGDGCRDEATRTEFYVNANTPPWWCMGSNRHWEWSTSWSVVDTFRAYFADENNFAIVLGWTTDRTVAKNLLSRGDIIQLQKRQGEGWIIYHNMLVTKEDSKDLYLTYHAFNRKDKPLNQIKAGEDQRYVLVRFQ</sequence>
<dbReference type="Pfam" id="PF12671">
    <property type="entry name" value="Amidase_6"/>
    <property type="match status" value="1"/>
</dbReference>
<organism evidence="2 3">
    <name type="scientific">Zooshikella harenae</name>
    <dbReference type="NCBI Taxonomy" id="2827238"/>
    <lineage>
        <taxon>Bacteria</taxon>
        <taxon>Pseudomonadati</taxon>
        <taxon>Pseudomonadota</taxon>
        <taxon>Gammaproteobacteria</taxon>
        <taxon>Oceanospirillales</taxon>
        <taxon>Zooshikellaceae</taxon>
        <taxon>Zooshikella</taxon>
    </lineage>
</organism>
<name>A0ABS5ZH93_9GAMM</name>
<dbReference type="Proteomes" id="UP000690515">
    <property type="component" value="Unassembled WGS sequence"/>
</dbReference>
<protein>
    <submittedName>
        <fullName evidence="2">Amidase domain-containing protein</fullName>
    </submittedName>
</protein>
<accession>A0ABS5ZH93</accession>